<keyword evidence="2" id="KW-0288">FMN</keyword>
<evidence type="ECO:0000256" key="1">
    <source>
        <dbReference type="ARBA" id="ARBA00022630"/>
    </source>
</evidence>
<proteinExistence type="predicted"/>
<keyword evidence="3" id="KW-0560">Oxidoreductase</keyword>
<dbReference type="InterPro" id="IPR011251">
    <property type="entry name" value="Luciferase-like_dom"/>
</dbReference>
<feature type="domain" description="Luciferase-like" evidence="5">
    <location>
        <begin position="21"/>
        <end position="217"/>
    </location>
</feature>
<dbReference type="PANTHER" id="PTHR42847:SF8">
    <property type="entry name" value="CONSERVED PROTEIN"/>
    <property type="match status" value="1"/>
</dbReference>
<dbReference type="SUPFAM" id="SSF51679">
    <property type="entry name" value="Bacterial luciferase-like"/>
    <property type="match status" value="1"/>
</dbReference>
<dbReference type="EMBL" id="CP008947">
    <property type="protein sequence ID" value="AII05258.1"/>
    <property type="molecule type" value="Genomic_DNA"/>
</dbReference>
<accession>A0A076EJ81</accession>
<dbReference type="AlphaFoldDB" id="A0A076EJ81"/>
<dbReference type="PANTHER" id="PTHR42847">
    <property type="entry name" value="ALKANESULFONATE MONOOXYGENASE"/>
    <property type="match status" value="1"/>
</dbReference>
<dbReference type="RefSeq" id="WP_128639301.1">
    <property type="nucleotide sequence ID" value="NZ_CP008947.1"/>
</dbReference>
<name>A0A076EJ81_RHOOP</name>
<organism evidence="6 7">
    <name type="scientific">Rhodococcus opacus</name>
    <name type="common">Nocardia opaca</name>
    <dbReference type="NCBI Taxonomy" id="37919"/>
    <lineage>
        <taxon>Bacteria</taxon>
        <taxon>Bacillati</taxon>
        <taxon>Actinomycetota</taxon>
        <taxon>Actinomycetes</taxon>
        <taxon>Mycobacteriales</taxon>
        <taxon>Nocardiaceae</taxon>
        <taxon>Rhodococcus</taxon>
    </lineage>
</organism>
<dbReference type="InterPro" id="IPR050172">
    <property type="entry name" value="SsuD_RutA_monooxygenase"/>
</dbReference>
<dbReference type="CDD" id="cd01097">
    <property type="entry name" value="Tetrahydromethanopterin_reductase"/>
    <property type="match status" value="1"/>
</dbReference>
<dbReference type="InterPro" id="IPR019921">
    <property type="entry name" value="Lucif-like_OxRdtase_Rv2161c"/>
</dbReference>
<dbReference type="NCBIfam" id="TIGR03619">
    <property type="entry name" value="F420_Rv2161c"/>
    <property type="match status" value="1"/>
</dbReference>
<evidence type="ECO:0000259" key="5">
    <source>
        <dbReference type="Pfam" id="PF00296"/>
    </source>
</evidence>
<evidence type="ECO:0000256" key="3">
    <source>
        <dbReference type="ARBA" id="ARBA00023002"/>
    </source>
</evidence>
<dbReference type="Pfam" id="PF00296">
    <property type="entry name" value="Bac_luciferase"/>
    <property type="match status" value="1"/>
</dbReference>
<dbReference type="eggNOG" id="COG2141">
    <property type="taxonomic scope" value="Bacteria"/>
</dbReference>
<evidence type="ECO:0000313" key="7">
    <source>
        <dbReference type="Proteomes" id="UP000028488"/>
    </source>
</evidence>
<dbReference type="GO" id="GO:0046306">
    <property type="term" value="P:alkanesulfonate catabolic process"/>
    <property type="evidence" value="ECO:0007669"/>
    <property type="project" value="TreeGrafter"/>
</dbReference>
<dbReference type="Proteomes" id="UP000028488">
    <property type="component" value="Chromosome"/>
</dbReference>
<evidence type="ECO:0000256" key="2">
    <source>
        <dbReference type="ARBA" id="ARBA00022643"/>
    </source>
</evidence>
<protein>
    <submittedName>
        <fullName evidence="6">Luciferase</fullName>
    </submittedName>
</protein>
<gene>
    <name evidence="6" type="ORF">EP51_11790</name>
</gene>
<evidence type="ECO:0000313" key="6">
    <source>
        <dbReference type="EMBL" id="AII05258.1"/>
    </source>
</evidence>
<keyword evidence="4" id="KW-0503">Monooxygenase</keyword>
<keyword evidence="1" id="KW-0285">Flavoprotein</keyword>
<dbReference type="Gene3D" id="3.20.20.30">
    <property type="entry name" value="Luciferase-like domain"/>
    <property type="match status" value="1"/>
</dbReference>
<evidence type="ECO:0000256" key="4">
    <source>
        <dbReference type="ARBA" id="ARBA00023033"/>
    </source>
</evidence>
<dbReference type="GO" id="GO:0008726">
    <property type="term" value="F:alkanesulfonate monooxygenase activity"/>
    <property type="evidence" value="ECO:0007669"/>
    <property type="project" value="TreeGrafter"/>
</dbReference>
<reference evidence="6 7" key="1">
    <citation type="submission" date="2014-07" db="EMBL/GenBank/DDBJ databases">
        <title>Genome Sequence of Rhodococcus opacus Strain R7, a Biodegrader of Mono- and Polycyclic Aromatic Hydrocarbons.</title>
        <authorList>
            <person name="Di Gennaro P."/>
            <person name="Zampolli J."/>
            <person name="Presti I."/>
            <person name="Cappelletti M."/>
            <person name="D'Ursi P."/>
            <person name="Orro A."/>
            <person name="Mezzelani A."/>
            <person name="Milanesi L."/>
        </authorList>
    </citation>
    <scope>NUCLEOTIDE SEQUENCE [LARGE SCALE GENOMIC DNA]</scope>
    <source>
        <strain evidence="6 7">R7</strain>
    </source>
</reference>
<sequence length="298" mass="31870">MHIGIAPPIVLAHPAVRADWELGAGIAELTAIARTADRLGYHHLTCSEHVAVPTDVAVERGGTYWDPLATLGFLAAQTTGIRLATQVLVLGYHHPLAIAKRYGTLDVVSGGRLVLGLGVGSLREEFDLLGAHFDDRGARADDALAALRASLSQPRPEYHGTFYDFDGVVVEPHAVQPRVPLWIGGRTLRSLRRAATLGDGWVPFGLSLDESCVLLAKVDLPEGFEVVLSAGAPLDPIGSRDSVARALERRRDAGTTVVSATLASTSAAHYCEQLEALRLLGNELGLSFRTATEDRIRP</sequence>
<dbReference type="InterPro" id="IPR036661">
    <property type="entry name" value="Luciferase-like_sf"/>
</dbReference>